<evidence type="ECO:0000313" key="2">
    <source>
        <dbReference type="Proteomes" id="UP000029986"/>
    </source>
</evidence>
<organism evidence="1 2">
    <name type="scientific">Hafnia alvei FB1</name>
    <dbReference type="NCBI Taxonomy" id="1453496"/>
    <lineage>
        <taxon>Bacteria</taxon>
        <taxon>Pseudomonadati</taxon>
        <taxon>Pseudomonadota</taxon>
        <taxon>Gammaproteobacteria</taxon>
        <taxon>Enterobacterales</taxon>
        <taxon>Hafniaceae</taxon>
        <taxon>Hafnia</taxon>
    </lineage>
</organism>
<sequence>MTLKFDKNGLTIEPGNIRVFYFLPDTQEYTGWSDEYINLGVSMPDNSTQIDPGEDAIGEASIFTGSKWKRVPDHRGETVFSTTNGEVVTITELGDYPKDTTPLKPSTSYDVWNGSSWTTDKDAMHAAEVAVMQAEKQARIDQANEYMNSKQWPGKAALGRLKEDDLAQYNLWLDYLDALEAIDISTAPDITWPEKP</sequence>
<dbReference type="eggNOG" id="COG2110">
    <property type="taxonomic scope" value="Bacteria"/>
</dbReference>
<dbReference type="Pfam" id="PF02413">
    <property type="entry name" value="Caudo_TAP"/>
    <property type="match status" value="1"/>
</dbReference>
<dbReference type="KEGG" id="hav:AT03_17890"/>
<dbReference type="AlphaFoldDB" id="A0A097R5R5"/>
<dbReference type="PANTHER" id="PTHR34413:SF1">
    <property type="entry name" value="CYTOPLASMIC PROTEIN"/>
    <property type="match status" value="1"/>
</dbReference>
<protein>
    <recommendedName>
        <fullName evidence="3">Tail assembly protein</fullName>
    </recommendedName>
</protein>
<keyword evidence="2" id="KW-1185">Reference proteome</keyword>
<gene>
    <name evidence="1" type="ORF">AT03_17890</name>
</gene>
<evidence type="ECO:0008006" key="3">
    <source>
        <dbReference type="Google" id="ProtNLM"/>
    </source>
</evidence>
<dbReference type="InterPro" id="IPR051220">
    <property type="entry name" value="TFA_Chaperone"/>
</dbReference>
<dbReference type="OrthoDB" id="8596093at2"/>
<reference evidence="1 2" key="1">
    <citation type="journal article" date="2014" name="Gut Pathog.">
        <title>Gene clusters of Hafnia alvei strain FB1 important in survival and pathogenesis: a draft genome perspective.</title>
        <authorList>
            <person name="Tan J.Y."/>
            <person name="Yin W.F."/>
            <person name="Chan K.G."/>
        </authorList>
    </citation>
    <scope>NUCLEOTIDE SEQUENCE [LARGE SCALE GENOMIC DNA]</scope>
    <source>
        <strain evidence="1 2">FB1</strain>
    </source>
</reference>
<dbReference type="PANTHER" id="PTHR34413">
    <property type="entry name" value="PROPHAGE TAIL FIBER ASSEMBLY PROTEIN HOMOLOG TFAE-RELATED-RELATED"/>
    <property type="match status" value="1"/>
</dbReference>
<dbReference type="RefSeq" id="WP_025800305.1">
    <property type="nucleotide sequence ID" value="NZ_CP009706.1"/>
</dbReference>
<accession>A0A097R5R5</accession>
<name>A0A097R5R5_HAFAL</name>
<proteinExistence type="predicted"/>
<evidence type="ECO:0000313" key="1">
    <source>
        <dbReference type="EMBL" id="AIU74081.1"/>
    </source>
</evidence>
<dbReference type="HOGENOM" id="CLU_094206_3_1_6"/>
<dbReference type="EMBL" id="CP009706">
    <property type="protein sequence ID" value="AIU74081.1"/>
    <property type="molecule type" value="Genomic_DNA"/>
</dbReference>
<dbReference type="InterPro" id="IPR003458">
    <property type="entry name" value="Phage_T4_Gp38_tail_assem"/>
</dbReference>
<dbReference type="Proteomes" id="UP000029986">
    <property type="component" value="Chromosome"/>
</dbReference>
<dbReference type="PATRIC" id="fig|1453496.5.peg.3677"/>